<evidence type="ECO:0000259" key="9">
    <source>
        <dbReference type="PROSITE" id="PS51747"/>
    </source>
</evidence>
<keyword evidence="6 8" id="KW-0862">Zinc</keyword>
<dbReference type="GO" id="GO:0052717">
    <property type="term" value="F:tRNA-specific adenosine-34 deaminase activity"/>
    <property type="evidence" value="ECO:0007669"/>
    <property type="project" value="UniProtKB-UniRule"/>
</dbReference>
<proteinExistence type="inferred from homology"/>
<comment type="catalytic activity">
    <reaction evidence="7 8">
        <text>adenosine(34) in tRNA + H2O + H(+) = inosine(34) in tRNA + NH4(+)</text>
        <dbReference type="Rhea" id="RHEA:43168"/>
        <dbReference type="Rhea" id="RHEA-COMP:10373"/>
        <dbReference type="Rhea" id="RHEA-COMP:10374"/>
        <dbReference type="ChEBI" id="CHEBI:15377"/>
        <dbReference type="ChEBI" id="CHEBI:15378"/>
        <dbReference type="ChEBI" id="CHEBI:28938"/>
        <dbReference type="ChEBI" id="CHEBI:74411"/>
        <dbReference type="ChEBI" id="CHEBI:82852"/>
        <dbReference type="EC" id="3.5.4.33"/>
    </reaction>
</comment>
<comment type="subunit">
    <text evidence="2 8">Homodimer.</text>
</comment>
<evidence type="ECO:0000256" key="4">
    <source>
        <dbReference type="ARBA" id="ARBA00022723"/>
    </source>
</evidence>
<keyword evidence="5 8" id="KW-0378">Hydrolase</keyword>
<evidence type="ECO:0000256" key="2">
    <source>
        <dbReference type="ARBA" id="ARBA00011738"/>
    </source>
</evidence>
<feature type="binding site" evidence="8">
    <location>
        <position position="83"/>
    </location>
    <ligand>
        <name>Zn(2+)</name>
        <dbReference type="ChEBI" id="CHEBI:29105"/>
        <note>catalytic</note>
    </ligand>
</feature>
<dbReference type="PROSITE" id="PS51747">
    <property type="entry name" value="CYT_DCMP_DEAMINASES_2"/>
    <property type="match status" value="1"/>
</dbReference>
<keyword evidence="3 8" id="KW-0819">tRNA processing</keyword>
<evidence type="ECO:0000256" key="3">
    <source>
        <dbReference type="ARBA" id="ARBA00022694"/>
    </source>
</evidence>
<evidence type="ECO:0000313" key="11">
    <source>
        <dbReference type="Proteomes" id="UP000653127"/>
    </source>
</evidence>
<dbReference type="PROSITE" id="PS00903">
    <property type="entry name" value="CYT_DCMP_DEAMINASES_1"/>
    <property type="match status" value="1"/>
</dbReference>
<dbReference type="InterPro" id="IPR028883">
    <property type="entry name" value="tRNA_aden_deaminase"/>
</dbReference>
<organism evidence="10 11">
    <name type="scientific">Ligaoa zhengdingensis</name>
    <dbReference type="NCBI Taxonomy" id="2763658"/>
    <lineage>
        <taxon>Bacteria</taxon>
        <taxon>Bacillati</taxon>
        <taxon>Bacillota</taxon>
        <taxon>Clostridia</taxon>
        <taxon>Eubacteriales</taxon>
        <taxon>Oscillospiraceae</taxon>
        <taxon>Ligaoa</taxon>
    </lineage>
</organism>
<evidence type="ECO:0000256" key="5">
    <source>
        <dbReference type="ARBA" id="ARBA00022801"/>
    </source>
</evidence>
<evidence type="ECO:0000313" key="10">
    <source>
        <dbReference type="EMBL" id="MBC8546856.1"/>
    </source>
</evidence>
<keyword evidence="4 8" id="KW-0479">Metal-binding</keyword>
<dbReference type="SUPFAM" id="SSF53927">
    <property type="entry name" value="Cytidine deaminase-like"/>
    <property type="match status" value="1"/>
</dbReference>
<feature type="binding site" evidence="8">
    <location>
        <position position="86"/>
    </location>
    <ligand>
        <name>Zn(2+)</name>
        <dbReference type="ChEBI" id="CHEBI:29105"/>
        <note>catalytic</note>
    </ligand>
</feature>
<feature type="domain" description="CMP/dCMP-type deaminase" evidence="9">
    <location>
        <begin position="2"/>
        <end position="112"/>
    </location>
</feature>
<comment type="function">
    <text evidence="8">Catalyzes the deamination of adenosine to inosine at the wobble position 34 of tRNA(Arg2).</text>
</comment>
<sequence>MEQQEFYMRQALALAAQAAALGEVPVGALVVKNGRIVGRGFNRREGAKNALCHAELIAIDQACRTLGGWRLFGCDLYVTLEPCPMCAGAIINSRIDRVYFGAYDPKAGSCGSVVDLFSLPYNHFPQAVGGVLREECAAALSDFFRKLRKAQGTASCAPGNGI</sequence>
<feature type="active site" description="Proton donor" evidence="8">
    <location>
        <position position="55"/>
    </location>
</feature>
<evidence type="ECO:0000256" key="8">
    <source>
        <dbReference type="HAMAP-Rule" id="MF_00972"/>
    </source>
</evidence>
<dbReference type="InterPro" id="IPR016193">
    <property type="entry name" value="Cytidine_deaminase-like"/>
</dbReference>
<dbReference type="CDD" id="cd01285">
    <property type="entry name" value="nucleoside_deaminase"/>
    <property type="match status" value="1"/>
</dbReference>
<dbReference type="InterPro" id="IPR002125">
    <property type="entry name" value="CMP_dCMP_dom"/>
</dbReference>
<protein>
    <recommendedName>
        <fullName evidence="8">tRNA-specific adenosine deaminase</fullName>
        <ecNumber evidence="8">3.5.4.33</ecNumber>
    </recommendedName>
</protein>
<dbReference type="AlphaFoldDB" id="A0A926DXY5"/>
<name>A0A926DXY5_9FIRM</name>
<comment type="cofactor">
    <cofactor evidence="8">
        <name>Zn(2+)</name>
        <dbReference type="ChEBI" id="CHEBI:29105"/>
    </cofactor>
    <text evidence="8">Binds 1 zinc ion per subunit.</text>
</comment>
<dbReference type="Gene3D" id="3.40.140.10">
    <property type="entry name" value="Cytidine Deaminase, domain 2"/>
    <property type="match status" value="1"/>
</dbReference>
<dbReference type="NCBIfam" id="NF008113">
    <property type="entry name" value="PRK10860.1"/>
    <property type="match status" value="1"/>
</dbReference>
<gene>
    <name evidence="8" type="primary">tadA</name>
    <name evidence="10" type="ORF">H8711_07905</name>
</gene>
<dbReference type="HAMAP" id="MF_00972">
    <property type="entry name" value="tRNA_aden_deaminase"/>
    <property type="match status" value="1"/>
</dbReference>
<comment type="similarity">
    <text evidence="1">Belongs to the cytidine and deoxycytidylate deaminase family. ADAT2 subfamily.</text>
</comment>
<dbReference type="RefSeq" id="WP_249282931.1">
    <property type="nucleotide sequence ID" value="NZ_JACRST010000010.1"/>
</dbReference>
<evidence type="ECO:0000256" key="6">
    <source>
        <dbReference type="ARBA" id="ARBA00022833"/>
    </source>
</evidence>
<evidence type="ECO:0000256" key="7">
    <source>
        <dbReference type="ARBA" id="ARBA00048045"/>
    </source>
</evidence>
<dbReference type="PANTHER" id="PTHR11079:SF202">
    <property type="entry name" value="TRNA-SPECIFIC ADENOSINE DEAMINASE"/>
    <property type="match status" value="1"/>
</dbReference>
<dbReference type="PANTHER" id="PTHR11079">
    <property type="entry name" value="CYTOSINE DEAMINASE FAMILY MEMBER"/>
    <property type="match status" value="1"/>
</dbReference>
<dbReference type="Proteomes" id="UP000653127">
    <property type="component" value="Unassembled WGS sequence"/>
</dbReference>
<dbReference type="Pfam" id="PF00383">
    <property type="entry name" value="dCMP_cyt_deam_1"/>
    <property type="match status" value="1"/>
</dbReference>
<keyword evidence="11" id="KW-1185">Reference proteome</keyword>
<dbReference type="EC" id="3.5.4.33" evidence="8"/>
<dbReference type="EMBL" id="JACRST010000010">
    <property type="protein sequence ID" value="MBC8546856.1"/>
    <property type="molecule type" value="Genomic_DNA"/>
</dbReference>
<comment type="caution">
    <text evidence="10">The sequence shown here is derived from an EMBL/GenBank/DDBJ whole genome shotgun (WGS) entry which is preliminary data.</text>
</comment>
<accession>A0A926DXY5</accession>
<reference evidence="10" key="1">
    <citation type="submission" date="2020-08" db="EMBL/GenBank/DDBJ databases">
        <title>Genome public.</title>
        <authorList>
            <person name="Liu C."/>
            <person name="Sun Q."/>
        </authorList>
    </citation>
    <scope>NUCLEOTIDE SEQUENCE</scope>
    <source>
        <strain evidence="10">NSJ-31</strain>
    </source>
</reference>
<dbReference type="FunFam" id="3.40.140.10:FF:000005">
    <property type="entry name" value="tRNA-specific adenosine deaminase"/>
    <property type="match status" value="1"/>
</dbReference>
<dbReference type="InterPro" id="IPR016192">
    <property type="entry name" value="APOBEC/CMP_deaminase_Zn-bd"/>
</dbReference>
<dbReference type="GO" id="GO:0002100">
    <property type="term" value="P:tRNA wobble adenosine to inosine editing"/>
    <property type="evidence" value="ECO:0007669"/>
    <property type="project" value="UniProtKB-UniRule"/>
</dbReference>
<feature type="binding site" evidence="8">
    <location>
        <position position="53"/>
    </location>
    <ligand>
        <name>Zn(2+)</name>
        <dbReference type="ChEBI" id="CHEBI:29105"/>
        <note>catalytic</note>
    </ligand>
</feature>
<evidence type="ECO:0000256" key="1">
    <source>
        <dbReference type="ARBA" id="ARBA00010669"/>
    </source>
</evidence>
<dbReference type="GO" id="GO:0008270">
    <property type="term" value="F:zinc ion binding"/>
    <property type="evidence" value="ECO:0007669"/>
    <property type="project" value="UniProtKB-UniRule"/>
</dbReference>